<dbReference type="InterPro" id="IPR057666">
    <property type="entry name" value="DrpA_SLOG"/>
</dbReference>
<dbReference type="Pfam" id="PF02481">
    <property type="entry name" value="DNA_processg_A"/>
    <property type="match status" value="1"/>
</dbReference>
<dbReference type="RefSeq" id="WP_344105379.1">
    <property type="nucleotide sequence ID" value="NZ_BAAANL010000008.1"/>
</dbReference>
<comment type="similarity">
    <text evidence="1">Belongs to the DprA/Smf family.</text>
</comment>
<feature type="domain" description="Smf/DprA SLOG" evidence="2">
    <location>
        <begin position="115"/>
        <end position="324"/>
    </location>
</feature>
<sequence length="406" mass="41826">MFPRLPFDVGDPLPARAAWSRLAEPGDVVAGALVAALGPGEALDWVVRAVERPGGAAAELARVESGRRVARALGGEDAGSPAVALMAGVRRWASRLGDLVPARDLETVDRLGGTLLVPGDPRWPEAMDDLGPAAPFALWVRGQADLARASRRAVALVGSRASTSYGERVARDLASGLVTRGFTVVSGGAHGIDAEAHRATLAGGGRTLVLLASGVDRLYPEANRRVMEAATADGALVAEVPPGSTPFRQRFLARNRLIAALGSATVVVEAALRSGALSTANHADRLLRPLGAVPGPVTSMASAGCHELMRSGAAVCVTDAAEAAELAGDLTADAAPDRAGDRGPRDGLDPVARKVLDALPVRRAASLESVARVAGLGVEETTAKLGRLLLAGLAEREGANWRCTRR</sequence>
<reference evidence="4" key="1">
    <citation type="journal article" date="2019" name="Int. J. Syst. Evol. Microbiol.">
        <title>The Global Catalogue of Microorganisms (GCM) 10K type strain sequencing project: providing services to taxonomists for standard genome sequencing and annotation.</title>
        <authorList>
            <consortium name="The Broad Institute Genomics Platform"/>
            <consortium name="The Broad Institute Genome Sequencing Center for Infectious Disease"/>
            <person name="Wu L."/>
            <person name="Ma J."/>
        </authorList>
    </citation>
    <scope>NUCLEOTIDE SEQUENCE [LARGE SCALE GENOMIC DNA]</scope>
    <source>
        <strain evidence="4">JCM 14326</strain>
    </source>
</reference>
<dbReference type="SUPFAM" id="SSF102405">
    <property type="entry name" value="MCP/YpsA-like"/>
    <property type="match status" value="1"/>
</dbReference>
<protein>
    <submittedName>
        <fullName evidence="3">DNA-processing protein DprA</fullName>
    </submittedName>
</protein>
<dbReference type="EMBL" id="BAAANL010000008">
    <property type="protein sequence ID" value="GAA1872361.1"/>
    <property type="molecule type" value="Genomic_DNA"/>
</dbReference>
<dbReference type="PANTHER" id="PTHR43022:SF1">
    <property type="entry name" value="PROTEIN SMF"/>
    <property type="match status" value="1"/>
</dbReference>
<dbReference type="PANTHER" id="PTHR43022">
    <property type="entry name" value="PROTEIN SMF"/>
    <property type="match status" value="1"/>
</dbReference>
<evidence type="ECO:0000313" key="3">
    <source>
        <dbReference type="EMBL" id="GAA1872361.1"/>
    </source>
</evidence>
<dbReference type="NCBIfam" id="TIGR00732">
    <property type="entry name" value="dprA"/>
    <property type="match status" value="1"/>
</dbReference>
<keyword evidence="4" id="KW-1185">Reference proteome</keyword>
<evidence type="ECO:0000313" key="4">
    <source>
        <dbReference type="Proteomes" id="UP001501094"/>
    </source>
</evidence>
<comment type="caution">
    <text evidence="3">The sequence shown here is derived from an EMBL/GenBank/DDBJ whole genome shotgun (WGS) entry which is preliminary data.</text>
</comment>
<accession>A0ABP4ZWR5</accession>
<evidence type="ECO:0000259" key="2">
    <source>
        <dbReference type="Pfam" id="PF02481"/>
    </source>
</evidence>
<evidence type="ECO:0000256" key="1">
    <source>
        <dbReference type="ARBA" id="ARBA00006525"/>
    </source>
</evidence>
<dbReference type="Proteomes" id="UP001501094">
    <property type="component" value="Unassembled WGS sequence"/>
</dbReference>
<dbReference type="Gene3D" id="3.40.50.450">
    <property type="match status" value="1"/>
</dbReference>
<gene>
    <name evidence="3" type="primary">dprA</name>
    <name evidence="3" type="ORF">GCM10009751_34660</name>
</gene>
<dbReference type="InterPro" id="IPR003488">
    <property type="entry name" value="DprA"/>
</dbReference>
<name>A0ABP4ZWR5_9MICO</name>
<proteinExistence type="inferred from homology"/>
<organism evidence="3 4">
    <name type="scientific">Myceligenerans crystallogenes</name>
    <dbReference type="NCBI Taxonomy" id="316335"/>
    <lineage>
        <taxon>Bacteria</taxon>
        <taxon>Bacillati</taxon>
        <taxon>Actinomycetota</taxon>
        <taxon>Actinomycetes</taxon>
        <taxon>Micrococcales</taxon>
        <taxon>Promicromonosporaceae</taxon>
        <taxon>Myceligenerans</taxon>
    </lineage>
</organism>